<dbReference type="Pfam" id="PF16820">
    <property type="entry name" value="PKD_3"/>
    <property type="match status" value="1"/>
</dbReference>
<feature type="domain" description="Bacteroidetes PKD-like" evidence="2">
    <location>
        <begin position="43"/>
        <end position="101"/>
    </location>
</feature>
<dbReference type="PROSITE" id="PS51257">
    <property type="entry name" value="PROKAR_LIPOPROTEIN"/>
    <property type="match status" value="1"/>
</dbReference>
<reference evidence="3 4" key="2">
    <citation type="submission" date="2018-07" db="EMBL/GenBank/DDBJ databases">
        <title>Pontibacter sp. 2b14 genomic sequence and assembly.</title>
        <authorList>
            <person name="Du Z.-J."/>
        </authorList>
    </citation>
    <scope>NUCLEOTIDE SEQUENCE [LARGE SCALE GENOMIC DNA]</scope>
    <source>
        <strain evidence="3 4">2b14</strain>
    </source>
</reference>
<dbReference type="AlphaFoldDB" id="A0A364RIM9"/>
<comment type="caution">
    <text evidence="3">The sequence shown here is derived from an EMBL/GenBank/DDBJ whole genome shotgun (WGS) entry which is preliminary data.</text>
</comment>
<gene>
    <name evidence="3" type="ORF">DP923_03695</name>
</gene>
<proteinExistence type="predicted"/>
<dbReference type="InterPro" id="IPR015943">
    <property type="entry name" value="WD40/YVTN_repeat-like_dom_sf"/>
</dbReference>
<dbReference type="InterPro" id="IPR041696">
    <property type="entry name" value="PKD_3"/>
</dbReference>
<dbReference type="Proteomes" id="UP000251692">
    <property type="component" value="Unassembled WGS sequence"/>
</dbReference>
<dbReference type="SUPFAM" id="SSF69304">
    <property type="entry name" value="Tricorn protease N-terminal domain"/>
    <property type="match status" value="1"/>
</dbReference>
<feature type="chain" id="PRO_5016736527" description="Bacteroidetes PKD-like domain-containing protein" evidence="1">
    <location>
        <begin position="24"/>
        <end position="441"/>
    </location>
</feature>
<keyword evidence="1" id="KW-0732">Signal</keyword>
<sequence>MKISKFLHFFLSLLLVTSITSCADDEDQISIPVPAVTSTGLQDGKASINIGQTLELRPKLTNRVMARYQWLVNGQPVSTDSIFTFTATERGNFEVSYKVSNPAGESSAKYAIQVWGKYENGFFILNEGLFGSDAGGSVNFFRYDAKAVEANVFAKENTGKALGITTQYGAVHNGKVYFVSKEGPLVVTDAYSLKETGRIANLPAGGRAFLGLDANKGLLSTTNGIYEVNLQPLALGTKVAGINVEVGSLHKEGAHIFALTANDELLVLKASDYSIVKTVAGVSEGFARTPDGALWAAGGNTLLKINTNTLATEAIALPFTAGVSWEWSSWNAGALTASTKENAVFIARTDYGDARKVYKYVAGNNSSLQAPFITIPEGKEFYGAAIRYDKSTDNLVITTMKPGYGENSKYNDLYFYNATTGALKESVSYEGFYFPAMPVFQ</sequence>
<keyword evidence="4" id="KW-1185">Reference proteome</keyword>
<dbReference type="Gene3D" id="2.130.10.10">
    <property type="entry name" value="YVTN repeat-like/Quinoprotein amine dehydrogenase"/>
    <property type="match status" value="1"/>
</dbReference>
<evidence type="ECO:0000313" key="4">
    <source>
        <dbReference type="Proteomes" id="UP000251692"/>
    </source>
</evidence>
<evidence type="ECO:0000313" key="3">
    <source>
        <dbReference type="EMBL" id="RAU84159.1"/>
    </source>
</evidence>
<feature type="signal peptide" evidence="1">
    <location>
        <begin position="1"/>
        <end position="23"/>
    </location>
</feature>
<dbReference type="OrthoDB" id="9773938at2"/>
<dbReference type="EMBL" id="QMDV01000001">
    <property type="protein sequence ID" value="RAU84159.1"/>
    <property type="molecule type" value="Genomic_DNA"/>
</dbReference>
<dbReference type="RefSeq" id="WP_112304440.1">
    <property type="nucleotide sequence ID" value="NZ_QMDV01000001.1"/>
</dbReference>
<protein>
    <recommendedName>
        <fullName evidence="2">Bacteroidetes PKD-like domain-containing protein</fullName>
    </recommendedName>
</protein>
<dbReference type="Pfam" id="PF16819">
    <property type="entry name" value="DUF5074"/>
    <property type="match status" value="1"/>
</dbReference>
<evidence type="ECO:0000259" key="2">
    <source>
        <dbReference type="Pfam" id="PF16820"/>
    </source>
</evidence>
<organism evidence="3 4">
    <name type="scientific">Pontibacter arcticus</name>
    <dbReference type="NCBI Taxonomy" id="2080288"/>
    <lineage>
        <taxon>Bacteria</taxon>
        <taxon>Pseudomonadati</taxon>
        <taxon>Bacteroidota</taxon>
        <taxon>Cytophagia</taxon>
        <taxon>Cytophagales</taxon>
        <taxon>Hymenobacteraceae</taxon>
        <taxon>Pontibacter</taxon>
    </lineage>
</organism>
<accession>A0A364RIM9</accession>
<name>A0A364RIM9_9BACT</name>
<dbReference type="InterPro" id="IPR031815">
    <property type="entry name" value="DUF5074"/>
</dbReference>
<evidence type="ECO:0000256" key="1">
    <source>
        <dbReference type="SAM" id="SignalP"/>
    </source>
</evidence>
<reference evidence="3 4" key="1">
    <citation type="submission" date="2018-06" db="EMBL/GenBank/DDBJ databases">
        <authorList>
            <person name="Liu Z.-W."/>
        </authorList>
    </citation>
    <scope>NUCLEOTIDE SEQUENCE [LARGE SCALE GENOMIC DNA]</scope>
    <source>
        <strain evidence="3 4">2b14</strain>
    </source>
</reference>